<sequence>MNKQMQTSDNLLRDGQPYEVNYDEHGNVASVFCGFTEDGLAHFVFPAGLGG</sequence>
<organism evidence="1 2">
    <name type="scientific">Xanthomonas campestris pv. phaseoli</name>
    <dbReference type="NCBI Taxonomy" id="317013"/>
    <lineage>
        <taxon>Bacteria</taxon>
        <taxon>Pseudomonadati</taxon>
        <taxon>Pseudomonadota</taxon>
        <taxon>Gammaproteobacteria</taxon>
        <taxon>Lysobacterales</taxon>
        <taxon>Lysobacteraceae</taxon>
        <taxon>Xanthomonas</taxon>
    </lineage>
</organism>
<evidence type="ECO:0000313" key="1">
    <source>
        <dbReference type="EMBL" id="SOO23938.1"/>
    </source>
</evidence>
<proteinExistence type="predicted"/>
<protein>
    <submittedName>
        <fullName evidence="1">Uncharacterized protein</fullName>
    </submittedName>
</protein>
<dbReference type="AlphaFoldDB" id="A0A7Z7NGN7"/>
<dbReference type="EMBL" id="OCZC01000058">
    <property type="protein sequence ID" value="SOO23938.1"/>
    <property type="molecule type" value="Genomic_DNA"/>
</dbReference>
<gene>
    <name evidence="1" type="ORF">XFF6991_310108</name>
</gene>
<dbReference type="Proteomes" id="UP000234345">
    <property type="component" value="Unassembled WGS sequence"/>
</dbReference>
<name>A0A7Z7NGN7_XANCH</name>
<reference evidence="1 2" key="1">
    <citation type="submission" date="2017-10" db="EMBL/GenBank/DDBJ databases">
        <authorList>
            <person name="Regsiter A."/>
            <person name="William W."/>
        </authorList>
    </citation>
    <scope>NUCLEOTIDE SEQUENCE [LARGE SCALE GENOMIC DNA]</scope>
    <source>
        <strain evidence="1 2">CFBP6991</strain>
    </source>
</reference>
<evidence type="ECO:0000313" key="2">
    <source>
        <dbReference type="Proteomes" id="UP000234345"/>
    </source>
</evidence>
<accession>A0A7Z7NGN7</accession>
<dbReference type="RefSeq" id="WP_158526042.1">
    <property type="nucleotide sequence ID" value="NZ_OCZC01000058.1"/>
</dbReference>
<comment type="caution">
    <text evidence="1">The sequence shown here is derived from an EMBL/GenBank/DDBJ whole genome shotgun (WGS) entry which is preliminary data.</text>
</comment>